<organism evidence="1">
    <name type="scientific">Arundo donax</name>
    <name type="common">Giant reed</name>
    <name type="synonym">Donax arundinaceus</name>
    <dbReference type="NCBI Taxonomy" id="35708"/>
    <lineage>
        <taxon>Eukaryota</taxon>
        <taxon>Viridiplantae</taxon>
        <taxon>Streptophyta</taxon>
        <taxon>Embryophyta</taxon>
        <taxon>Tracheophyta</taxon>
        <taxon>Spermatophyta</taxon>
        <taxon>Magnoliopsida</taxon>
        <taxon>Liliopsida</taxon>
        <taxon>Poales</taxon>
        <taxon>Poaceae</taxon>
        <taxon>PACMAD clade</taxon>
        <taxon>Arundinoideae</taxon>
        <taxon>Arundineae</taxon>
        <taxon>Arundo</taxon>
    </lineage>
</organism>
<evidence type="ECO:0000313" key="1">
    <source>
        <dbReference type="EMBL" id="JAE12013.1"/>
    </source>
</evidence>
<dbReference type="AlphaFoldDB" id="A0A0A9FUM8"/>
<proteinExistence type="predicted"/>
<reference evidence="1" key="2">
    <citation type="journal article" date="2015" name="Data Brief">
        <title>Shoot transcriptome of the giant reed, Arundo donax.</title>
        <authorList>
            <person name="Barrero R.A."/>
            <person name="Guerrero F.D."/>
            <person name="Moolhuijzen P."/>
            <person name="Goolsby J.A."/>
            <person name="Tidwell J."/>
            <person name="Bellgard S.E."/>
            <person name="Bellgard M.I."/>
        </authorList>
    </citation>
    <scope>NUCLEOTIDE SEQUENCE</scope>
    <source>
        <tissue evidence="1">Shoot tissue taken approximately 20 cm above the soil surface</tissue>
    </source>
</reference>
<accession>A0A0A9FUM8</accession>
<sequence>MNSTVTIENRSLFTLSKPKKPVVCLVRILV</sequence>
<name>A0A0A9FUM8_ARUDO</name>
<protein>
    <submittedName>
        <fullName evidence="1">Uncharacterized protein</fullName>
    </submittedName>
</protein>
<reference evidence="1" key="1">
    <citation type="submission" date="2014-09" db="EMBL/GenBank/DDBJ databases">
        <authorList>
            <person name="Magalhaes I.L.F."/>
            <person name="Oliveira U."/>
            <person name="Santos F.R."/>
            <person name="Vidigal T.H.D.A."/>
            <person name="Brescovit A.D."/>
            <person name="Santos A.J."/>
        </authorList>
    </citation>
    <scope>NUCLEOTIDE SEQUENCE</scope>
    <source>
        <tissue evidence="1">Shoot tissue taken approximately 20 cm above the soil surface</tissue>
    </source>
</reference>
<dbReference type="EMBL" id="GBRH01185883">
    <property type="protein sequence ID" value="JAE12013.1"/>
    <property type="molecule type" value="Transcribed_RNA"/>
</dbReference>